<reference evidence="3" key="1">
    <citation type="submission" date="2023-03" db="EMBL/GenBank/DDBJ databases">
        <title>Mating type loci evolution in Malassezia.</title>
        <authorList>
            <person name="Coelho M.A."/>
        </authorList>
    </citation>
    <scope>NUCLEOTIDE SEQUENCE</scope>
    <source>
        <strain evidence="3">CBS 11721</strain>
    </source>
</reference>
<feature type="region of interest" description="Disordered" evidence="1">
    <location>
        <begin position="82"/>
        <end position="104"/>
    </location>
</feature>
<gene>
    <name evidence="3" type="ORF">MCUN1_001467</name>
</gene>
<evidence type="ECO:0000313" key="3">
    <source>
        <dbReference type="EMBL" id="WFD34626.1"/>
    </source>
</evidence>
<feature type="region of interest" description="Disordered" evidence="1">
    <location>
        <begin position="120"/>
        <end position="209"/>
    </location>
</feature>
<keyword evidence="2" id="KW-0472">Membrane</keyword>
<feature type="compositionally biased region" description="Polar residues" evidence="1">
    <location>
        <begin position="153"/>
        <end position="162"/>
    </location>
</feature>
<keyword evidence="2" id="KW-0812">Transmembrane</keyword>
<evidence type="ECO:0008006" key="5">
    <source>
        <dbReference type="Google" id="ProtNLM"/>
    </source>
</evidence>
<feature type="compositionally biased region" description="Low complexity" evidence="1">
    <location>
        <begin position="180"/>
        <end position="198"/>
    </location>
</feature>
<proteinExistence type="predicted"/>
<organism evidence="3 4">
    <name type="scientific">Malassezia cuniculi</name>
    <dbReference type="NCBI Taxonomy" id="948313"/>
    <lineage>
        <taxon>Eukaryota</taxon>
        <taxon>Fungi</taxon>
        <taxon>Dikarya</taxon>
        <taxon>Basidiomycota</taxon>
        <taxon>Ustilaginomycotina</taxon>
        <taxon>Malasseziomycetes</taxon>
        <taxon>Malasseziales</taxon>
        <taxon>Malasseziaceae</taxon>
        <taxon>Malassezia</taxon>
    </lineage>
</organism>
<keyword evidence="2" id="KW-1133">Transmembrane helix</keyword>
<protein>
    <recommendedName>
        <fullName evidence="5">Transmembrane protein</fullName>
    </recommendedName>
</protein>
<accession>A0AAF0EQC1</accession>
<dbReference type="Proteomes" id="UP001219933">
    <property type="component" value="Chromosome 2"/>
</dbReference>
<evidence type="ECO:0000256" key="2">
    <source>
        <dbReference type="SAM" id="Phobius"/>
    </source>
</evidence>
<sequence length="447" mass="47637">MLPTARADSLQRPENISEQCLFDVDKWLNSRDDLLNMPNRERSVWFEKRATIVVSIFLAIFIVIIIGITVFLQTIGDDEEDVGMFSPPRSDDESAPNEASGRRRKVYLRRVPGLQLRRRRFRRKPRSSSLQSAEQDTSDSDSDSSDNRGIPETSATASSVSPLSRELSPAGLSADAAQVSEPSRSSPLSTSTSAELSSIHATPSSVDMPYADRIDQGDVEAVNAIDVSAIAHPPAYERTNSQDPDQSESVAHDAHVATDDKRVFDALAAAASAPPTENENVPNASAPVVEPVQGKGKQRACSPEAEASDSKRREADQERLQLALLVPSAPDTPPRYVESPVATPSIRPIHRMHSDWLPSSAPTPSAPTPSAPPLPLGTTSICTTSRGTVSVGTTGISAAHSLCSAISAIPSNSLCSVDTLVAKRPAITAYTPHSAANVATIVATHSG</sequence>
<feature type="region of interest" description="Disordered" evidence="1">
    <location>
        <begin position="271"/>
        <end position="317"/>
    </location>
</feature>
<dbReference type="AlphaFoldDB" id="A0AAF0EQC1"/>
<feature type="transmembrane region" description="Helical" evidence="2">
    <location>
        <begin position="50"/>
        <end position="72"/>
    </location>
</feature>
<keyword evidence="4" id="KW-1185">Reference proteome</keyword>
<name>A0AAF0EQC1_9BASI</name>
<evidence type="ECO:0000313" key="4">
    <source>
        <dbReference type="Proteomes" id="UP001219933"/>
    </source>
</evidence>
<feature type="compositionally biased region" description="Basic and acidic residues" evidence="1">
    <location>
        <begin position="308"/>
        <end position="317"/>
    </location>
</feature>
<evidence type="ECO:0000256" key="1">
    <source>
        <dbReference type="SAM" id="MobiDB-lite"/>
    </source>
</evidence>
<dbReference type="EMBL" id="CP119878">
    <property type="protein sequence ID" value="WFD34626.1"/>
    <property type="molecule type" value="Genomic_DNA"/>
</dbReference>